<evidence type="ECO:0000313" key="12">
    <source>
        <dbReference type="Proteomes" id="UP001153365"/>
    </source>
</evidence>
<feature type="region of interest" description="Disordered" evidence="9">
    <location>
        <begin position="1"/>
        <end position="177"/>
    </location>
</feature>
<feature type="region of interest" description="Disordered" evidence="9">
    <location>
        <begin position="226"/>
        <end position="253"/>
    </location>
</feature>
<accession>A0AAV0AKN2</accession>
<proteinExistence type="inferred from homology"/>
<comment type="caution">
    <text evidence="11">The sequence shown here is derived from an EMBL/GenBank/DDBJ whole genome shotgun (WGS) entry which is preliminary data.</text>
</comment>
<organism evidence="11 12">
    <name type="scientific">Phakopsora pachyrhizi</name>
    <name type="common">Asian soybean rust disease fungus</name>
    <dbReference type="NCBI Taxonomy" id="170000"/>
    <lineage>
        <taxon>Eukaryota</taxon>
        <taxon>Fungi</taxon>
        <taxon>Dikarya</taxon>
        <taxon>Basidiomycota</taxon>
        <taxon>Pucciniomycotina</taxon>
        <taxon>Pucciniomycetes</taxon>
        <taxon>Pucciniales</taxon>
        <taxon>Phakopsoraceae</taxon>
        <taxon>Phakopsora</taxon>
    </lineage>
</organism>
<feature type="transmembrane region" description="Helical" evidence="10">
    <location>
        <begin position="602"/>
        <end position="630"/>
    </location>
</feature>
<dbReference type="GO" id="GO:0016020">
    <property type="term" value="C:membrane"/>
    <property type="evidence" value="ECO:0007669"/>
    <property type="project" value="UniProtKB-SubCell"/>
</dbReference>
<feature type="region of interest" description="Disordered" evidence="9">
    <location>
        <begin position="324"/>
        <end position="346"/>
    </location>
</feature>
<comment type="subcellular location">
    <subcellularLocation>
        <location evidence="1">Membrane</location>
        <topology evidence="1">Multi-pass membrane protein</topology>
    </subcellularLocation>
</comment>
<dbReference type="Pfam" id="PF03169">
    <property type="entry name" value="OPT"/>
    <property type="match status" value="1"/>
</dbReference>
<dbReference type="EMBL" id="CALTRL010000399">
    <property type="protein sequence ID" value="CAH7667889.1"/>
    <property type="molecule type" value="Genomic_DNA"/>
</dbReference>
<dbReference type="PANTHER" id="PTHR22601">
    <property type="entry name" value="ISP4 LIKE PROTEIN"/>
    <property type="match status" value="1"/>
</dbReference>
<feature type="compositionally biased region" description="Low complexity" evidence="9">
    <location>
        <begin position="115"/>
        <end position="127"/>
    </location>
</feature>
<dbReference type="NCBIfam" id="TIGR00727">
    <property type="entry name" value="ISP4_OPT"/>
    <property type="match status" value="1"/>
</dbReference>
<dbReference type="InterPro" id="IPR004648">
    <property type="entry name" value="Oligpept_transpt"/>
</dbReference>
<reference evidence="11" key="1">
    <citation type="submission" date="2022-06" db="EMBL/GenBank/DDBJ databases">
        <authorList>
            <consortium name="SYNGENTA / RWTH Aachen University"/>
        </authorList>
    </citation>
    <scope>NUCLEOTIDE SEQUENCE</scope>
</reference>
<feature type="compositionally biased region" description="Pro residues" evidence="9">
    <location>
        <begin position="144"/>
        <end position="174"/>
    </location>
</feature>
<feature type="compositionally biased region" description="Polar residues" evidence="9">
    <location>
        <begin position="79"/>
        <end position="105"/>
    </location>
</feature>
<evidence type="ECO:0000256" key="6">
    <source>
        <dbReference type="ARBA" id="ARBA00022927"/>
    </source>
</evidence>
<evidence type="ECO:0000256" key="4">
    <source>
        <dbReference type="ARBA" id="ARBA00022692"/>
    </source>
</evidence>
<evidence type="ECO:0000256" key="1">
    <source>
        <dbReference type="ARBA" id="ARBA00004141"/>
    </source>
</evidence>
<dbReference type="AlphaFoldDB" id="A0AAV0AKN2"/>
<evidence type="ECO:0000313" key="11">
    <source>
        <dbReference type="EMBL" id="CAH7667889.1"/>
    </source>
</evidence>
<feature type="compositionally biased region" description="Acidic residues" evidence="9">
    <location>
        <begin position="42"/>
        <end position="69"/>
    </location>
</feature>
<feature type="transmembrane region" description="Helical" evidence="10">
    <location>
        <begin position="563"/>
        <end position="582"/>
    </location>
</feature>
<name>A0AAV0AKN2_PHAPC</name>
<feature type="compositionally biased region" description="Basic and acidic residues" evidence="9">
    <location>
        <begin position="129"/>
        <end position="142"/>
    </location>
</feature>
<evidence type="ECO:0000256" key="3">
    <source>
        <dbReference type="ARBA" id="ARBA00022448"/>
    </source>
</evidence>
<evidence type="ECO:0000256" key="10">
    <source>
        <dbReference type="SAM" id="Phobius"/>
    </source>
</evidence>
<feature type="transmembrane region" description="Helical" evidence="10">
    <location>
        <begin position="804"/>
        <end position="824"/>
    </location>
</feature>
<keyword evidence="7 10" id="KW-1133">Transmembrane helix</keyword>
<feature type="compositionally biased region" description="Polar residues" evidence="9">
    <location>
        <begin position="30"/>
        <end position="40"/>
    </location>
</feature>
<feature type="transmembrane region" description="Helical" evidence="10">
    <location>
        <begin position="912"/>
        <end position="931"/>
    </location>
</feature>
<dbReference type="GO" id="GO:0035673">
    <property type="term" value="F:oligopeptide transmembrane transporter activity"/>
    <property type="evidence" value="ECO:0007669"/>
    <property type="project" value="InterPro"/>
</dbReference>
<comment type="similarity">
    <text evidence="2">Belongs to the oligopeptide OPT transporter family.</text>
</comment>
<dbReference type="NCBIfam" id="TIGR00728">
    <property type="entry name" value="OPT_sfam"/>
    <property type="match status" value="1"/>
</dbReference>
<feature type="region of interest" description="Disordered" evidence="9">
    <location>
        <begin position="191"/>
        <end position="213"/>
    </location>
</feature>
<keyword evidence="3" id="KW-0813">Transport</keyword>
<feature type="transmembrane region" description="Helical" evidence="10">
    <location>
        <begin position="409"/>
        <end position="429"/>
    </location>
</feature>
<feature type="compositionally biased region" description="Polar residues" evidence="9">
    <location>
        <begin position="199"/>
        <end position="213"/>
    </location>
</feature>
<dbReference type="Proteomes" id="UP001153365">
    <property type="component" value="Unassembled WGS sequence"/>
</dbReference>
<evidence type="ECO:0000256" key="8">
    <source>
        <dbReference type="ARBA" id="ARBA00023136"/>
    </source>
</evidence>
<feature type="transmembrane region" description="Helical" evidence="10">
    <location>
        <begin position="539"/>
        <end position="557"/>
    </location>
</feature>
<evidence type="ECO:0000256" key="9">
    <source>
        <dbReference type="SAM" id="MobiDB-lite"/>
    </source>
</evidence>
<evidence type="ECO:0000256" key="7">
    <source>
        <dbReference type="ARBA" id="ARBA00022989"/>
    </source>
</evidence>
<dbReference type="InterPro" id="IPR004813">
    <property type="entry name" value="OPT"/>
</dbReference>
<feature type="transmembrane region" description="Helical" evidence="10">
    <location>
        <begin position="984"/>
        <end position="1002"/>
    </location>
</feature>
<feature type="transmembrane region" description="Helical" evidence="10">
    <location>
        <begin position="677"/>
        <end position="697"/>
    </location>
</feature>
<keyword evidence="12" id="KW-1185">Reference proteome</keyword>
<dbReference type="GO" id="GO:0015031">
    <property type="term" value="P:protein transport"/>
    <property type="evidence" value="ECO:0007669"/>
    <property type="project" value="UniProtKB-KW"/>
</dbReference>
<evidence type="ECO:0000256" key="2">
    <source>
        <dbReference type="ARBA" id="ARBA00008807"/>
    </source>
</evidence>
<sequence>MLKHPTSNKGKNQSAENNTTAYQPPPRPQTAVNNNHQSFDLYQDEVWDEDELIEEEEEEEEDEDDEDEGMFSFAPPPENSIQQQQPTVINPNQSSSLQTPPSIYQPNHLNHHHQNSYNLSQQQQQHQQHSHDHPRNHPHDHQPQSPPPPAPPPGWSPSFSPKPPYPTSYPPPQPSTITPAAAIIAQYHRHPETRHRKPNLSTPPNTNHLTNPALQQHGLLPSSRAFSSAISNSSNANNNSKNKNKNSTPNSIEDTPVIELRTGFNAATWRAANHDSDDHESVKSGSSHSLHKLDYYHHSAHSVQSDNQSHKDSAGFLNRFISRSNVDPQSTNDPNNLGPSGHGSNLSMTELKQKKLHGHNYSDSQSHLTHGIDGYNMDDFDMDEEDSPYPEVRASVSNIDDPEMPCLTFRAWLLGLFFVIICGSLNMFFQLRYPSPFITPVIVQIISYPAGKLCAAILPDTIYRLPGGKGHKRNGFKGFLDRIWPSWLGAGAEWSLNSGPFNIKEHTVIAIMANAAVGPVYAVNTTLVMEKFYKRPPGAGFDFCIALATQLLGFSLAGVTRRFLIWPASMIWPSNLVICTLLNTFHAEDDDGSDGSLTRFKFFMYVSFGAFVWYWFPGYLFTALSTFSWVCWLAPRNRLVNQLFGTTNGLGLSILTFDWSQIAYIGSPLVAPWWAEVNVAVGFVIFFYILGPILYYTNTWSQAYLPLGGTSVYDRFGKPYNTTRVVDLNTGALNLTAYQEYSPLFLPATFTAVYSIAFALATSAIVHTVLYHGHSIWDKIKNIKTEDEDVHAKLMRNYPEVPDWWYWSYFLLFSGFSIIFIEVYDTGLPIWGLLLALFVALAYVLPGGFIFAMTSQQISINLVAEIIPGYLLPGKPFSNMLFKTFSVQSLLVGLAFIQDLKLGHYMKIPPRVTFIVQIVAAILSAVVQIGVKKFLVATVPDMCDKHQANLLTCPNTSVFYSASVLWGLLGPQRQFGEGTTYRPIVYFTFVGAILPIPFYLMTKRWPNSWLKYVNLPVLLLGACWIPPATPINYSSYILVGFIFQYVLRRTKFRWWSKYNFVLSAGLDVGTVIGAIVIFFVLQLPRKGGSQGIDWWGNNVFMNTDDFDGTPLYDPPAEGFGPLEW</sequence>
<feature type="compositionally biased region" description="Polar residues" evidence="9">
    <location>
        <begin position="1"/>
        <end position="22"/>
    </location>
</feature>
<protein>
    <submittedName>
        <fullName evidence="11">OPT oligopeptide transporter protein-domain-containing protein</fullName>
    </submittedName>
</protein>
<feature type="transmembrane region" description="Helical" evidence="10">
    <location>
        <begin position="1060"/>
        <end position="1081"/>
    </location>
</feature>
<gene>
    <name evidence="11" type="ORF">PPACK8108_LOCUS2329</name>
</gene>
<feature type="transmembrane region" description="Helical" evidence="10">
    <location>
        <begin position="650"/>
        <end position="670"/>
    </location>
</feature>
<evidence type="ECO:0000256" key="5">
    <source>
        <dbReference type="ARBA" id="ARBA00022856"/>
    </source>
</evidence>
<keyword evidence="6" id="KW-0653">Protein transport</keyword>
<feature type="compositionally biased region" description="Low complexity" evidence="9">
    <location>
        <begin position="226"/>
        <end position="251"/>
    </location>
</feature>
<keyword evidence="4 10" id="KW-0812">Transmembrane</keyword>
<feature type="transmembrane region" description="Helical" evidence="10">
    <location>
        <begin position="744"/>
        <end position="771"/>
    </location>
</feature>
<feature type="transmembrane region" description="Helical" evidence="10">
    <location>
        <begin position="830"/>
        <end position="851"/>
    </location>
</feature>
<keyword evidence="5" id="KW-0571">Peptide transport</keyword>
<keyword evidence="8 10" id="KW-0472">Membrane</keyword>